<sequence>MHVVPVFTFTADFIEVVVGLAFVFFAVLALVVIFLGEVTAIVNEFGIVLFALAVLVTFGVVGLQEVPAALLEEGLELFANVGEDVVPVKRGHAFGVDDTDGVEVHLDVVDLFAGDRVDALEGLEVLVDHSHVEVLDLQVHSLEVDRFDVLQVQHEERELAKSHQAVFRRAHLHLGFHGTAPEGELFDRNIDLHRGAGLLGLLLDDLGEVQELLSEPLLGLALTLFLLELVEVVHSLPRAAHVDVIGYVDGLLEELDVVGLLVAQGQRRLESEVDDRNDLVLLARLEEHVLHVGEGDVNAHALGAHEAHSVLVHFQIAHSLAAFEMRLDDDVLKHFLAALDELQRLEAGLVLLVLLLVAHLALLDQVLDLLLSLLEVVVLAAVVAVLEGQLLHEDGVGVGHVGVDVAVRARLGGSVEVNTQVGPLAL</sequence>
<feature type="transmembrane region" description="Helical" evidence="1">
    <location>
        <begin position="369"/>
        <end position="386"/>
    </location>
</feature>
<reference evidence="2" key="1">
    <citation type="submission" date="2021-01" db="EMBL/GenBank/DDBJ databases">
        <authorList>
            <person name="Corre E."/>
            <person name="Pelletier E."/>
            <person name="Niang G."/>
            <person name="Scheremetjew M."/>
            <person name="Finn R."/>
            <person name="Kale V."/>
            <person name="Holt S."/>
            <person name="Cochrane G."/>
            <person name="Meng A."/>
            <person name="Brown T."/>
            <person name="Cohen L."/>
        </authorList>
    </citation>
    <scope>NUCLEOTIDE SEQUENCE</scope>
    <source>
        <strain evidence="2">S3</strain>
    </source>
</reference>
<feature type="transmembrane region" description="Helical" evidence="1">
    <location>
        <begin position="12"/>
        <end position="35"/>
    </location>
</feature>
<evidence type="ECO:0000313" key="2">
    <source>
        <dbReference type="EMBL" id="CAE0323113.1"/>
    </source>
</evidence>
<organism evidence="2">
    <name type="scientific">Strombidium inclinatum</name>
    <dbReference type="NCBI Taxonomy" id="197538"/>
    <lineage>
        <taxon>Eukaryota</taxon>
        <taxon>Sar</taxon>
        <taxon>Alveolata</taxon>
        <taxon>Ciliophora</taxon>
        <taxon>Intramacronucleata</taxon>
        <taxon>Spirotrichea</taxon>
        <taxon>Oligotrichia</taxon>
        <taxon>Strombidiidae</taxon>
        <taxon>Strombidium</taxon>
    </lineage>
</organism>
<gene>
    <name evidence="2" type="ORF">SINC0208_LOCUS3697</name>
</gene>
<feature type="transmembrane region" description="Helical" evidence="1">
    <location>
        <begin position="345"/>
        <end position="363"/>
    </location>
</feature>
<dbReference type="AlphaFoldDB" id="A0A7S3IHR1"/>
<keyword evidence="1" id="KW-1133">Transmembrane helix</keyword>
<keyword evidence="1" id="KW-0812">Transmembrane</keyword>
<evidence type="ECO:0000256" key="1">
    <source>
        <dbReference type="SAM" id="Phobius"/>
    </source>
</evidence>
<name>A0A7S3IHR1_9SPIT</name>
<evidence type="ECO:0008006" key="3">
    <source>
        <dbReference type="Google" id="ProtNLM"/>
    </source>
</evidence>
<dbReference type="EMBL" id="HBIH01009037">
    <property type="protein sequence ID" value="CAE0323113.1"/>
    <property type="molecule type" value="Transcribed_RNA"/>
</dbReference>
<proteinExistence type="predicted"/>
<accession>A0A7S3IHR1</accession>
<keyword evidence="1" id="KW-0472">Membrane</keyword>
<feature type="transmembrane region" description="Helical" evidence="1">
    <location>
        <begin position="41"/>
        <end position="63"/>
    </location>
</feature>
<protein>
    <recommendedName>
        <fullName evidence="3">NAD-specific glutamate dehydrogenase</fullName>
    </recommendedName>
</protein>